<dbReference type="AlphaFoldDB" id="A0A426YT12"/>
<organism evidence="1 2">
    <name type="scientific">Ensete ventricosum</name>
    <name type="common">Abyssinian banana</name>
    <name type="synonym">Musa ensete</name>
    <dbReference type="NCBI Taxonomy" id="4639"/>
    <lineage>
        <taxon>Eukaryota</taxon>
        <taxon>Viridiplantae</taxon>
        <taxon>Streptophyta</taxon>
        <taxon>Embryophyta</taxon>
        <taxon>Tracheophyta</taxon>
        <taxon>Spermatophyta</taxon>
        <taxon>Magnoliopsida</taxon>
        <taxon>Liliopsida</taxon>
        <taxon>Zingiberales</taxon>
        <taxon>Musaceae</taxon>
        <taxon>Ensete</taxon>
    </lineage>
</organism>
<proteinExistence type="predicted"/>
<evidence type="ECO:0000313" key="2">
    <source>
        <dbReference type="Proteomes" id="UP000287651"/>
    </source>
</evidence>
<evidence type="ECO:0000313" key="1">
    <source>
        <dbReference type="EMBL" id="RRT54811.1"/>
    </source>
</evidence>
<name>A0A426YT12_ENSVE</name>
<dbReference type="EMBL" id="AMZH03010410">
    <property type="protein sequence ID" value="RRT54811.1"/>
    <property type="molecule type" value="Genomic_DNA"/>
</dbReference>
<gene>
    <name evidence="1" type="ORF">B296_00048904</name>
</gene>
<accession>A0A426YT12</accession>
<sequence>MGSSFLLTWRATHVRCHENADAAQRGARTSPVLSLTHVTRHSPSVSYLNLRVSRLSADPFARLGPVRDPHVRTRAIRRRRKRERYGHLRKPKLHKCPFTRPDARAQRIRYESRSEHSLHPRIGVSKSTRKKTHFLHGGQGTWTGGDSLAAGMRLLSDSGDSCEVTKLVRRRVNLDEGIAVLSLRQ</sequence>
<comment type="caution">
    <text evidence="1">The sequence shown here is derived from an EMBL/GenBank/DDBJ whole genome shotgun (WGS) entry which is preliminary data.</text>
</comment>
<dbReference type="Proteomes" id="UP000287651">
    <property type="component" value="Unassembled WGS sequence"/>
</dbReference>
<protein>
    <submittedName>
        <fullName evidence="1">Uncharacterized protein</fullName>
    </submittedName>
</protein>
<reference evidence="1 2" key="1">
    <citation type="journal article" date="2014" name="Agronomy (Basel)">
        <title>A Draft Genome Sequence for Ensete ventricosum, the Drought-Tolerant Tree Against Hunger.</title>
        <authorList>
            <person name="Harrison J."/>
            <person name="Moore K.A."/>
            <person name="Paszkiewicz K."/>
            <person name="Jones T."/>
            <person name="Grant M."/>
            <person name="Ambacheew D."/>
            <person name="Muzemil S."/>
            <person name="Studholme D.J."/>
        </authorList>
    </citation>
    <scope>NUCLEOTIDE SEQUENCE [LARGE SCALE GENOMIC DNA]</scope>
</reference>